<dbReference type="PANTHER" id="PTHR38454:SF1">
    <property type="entry name" value="INTEGRAL MEMBRANE PROTEIN"/>
    <property type="match status" value="1"/>
</dbReference>
<feature type="transmembrane region" description="Helical" evidence="1">
    <location>
        <begin position="92"/>
        <end position="110"/>
    </location>
</feature>
<feature type="transmembrane region" description="Helical" evidence="1">
    <location>
        <begin position="377"/>
        <end position="396"/>
    </location>
</feature>
<feature type="transmembrane region" description="Helical" evidence="1">
    <location>
        <begin position="196"/>
        <end position="226"/>
    </location>
</feature>
<feature type="transmembrane region" description="Helical" evidence="1">
    <location>
        <begin position="426"/>
        <end position="443"/>
    </location>
</feature>
<feature type="transmembrane region" description="Helical" evidence="1">
    <location>
        <begin position="323"/>
        <end position="341"/>
    </location>
</feature>
<feature type="transmembrane region" description="Helical" evidence="1">
    <location>
        <begin position="353"/>
        <end position="370"/>
    </location>
</feature>
<organism evidence="2 3">
    <name type="scientific">Macrococcus equipercicus</name>
    <dbReference type="NCBI Taxonomy" id="69967"/>
    <lineage>
        <taxon>Bacteria</taxon>
        <taxon>Bacillati</taxon>
        <taxon>Bacillota</taxon>
        <taxon>Bacilli</taxon>
        <taxon>Bacillales</taxon>
        <taxon>Staphylococcaceae</taxon>
        <taxon>Macrococcus</taxon>
    </lineage>
</organism>
<feature type="transmembrane region" description="Helical" evidence="1">
    <location>
        <begin position="149"/>
        <end position="173"/>
    </location>
</feature>
<dbReference type="Pfam" id="PF09586">
    <property type="entry name" value="YfhO"/>
    <property type="match status" value="1"/>
</dbReference>
<dbReference type="EMBL" id="SCWC02000009">
    <property type="protein sequence ID" value="KAA1036947.1"/>
    <property type="molecule type" value="Genomic_DNA"/>
</dbReference>
<feature type="transmembrane region" description="Helical" evidence="1">
    <location>
        <begin position="402"/>
        <end position="419"/>
    </location>
</feature>
<proteinExistence type="predicted"/>
<feature type="transmembrane region" description="Helical" evidence="1">
    <location>
        <begin position="116"/>
        <end position="137"/>
    </location>
</feature>
<dbReference type="Proteomes" id="UP000295735">
    <property type="component" value="Unassembled WGS sequence"/>
</dbReference>
<sequence length="886" mass="102233">MSAMMKPLNRLPAKLLTLCLLLSLAAHSVVIYRFFAAGTLFTGKGDGLAQMIPFQMYLYEQFSHFNFFYDMGFGIGGDFFRSLAYYYSTSPIAYLYFTVVYVLDLILPLPTQHVDFWAVNQLTVSIFKLAVIIYVMFRMLRYFGINKYAAMTGAMLYSYSTVYFFFTFTWSFFSDVMLYLPLTILGMERFFHEKKIGLFILGIAVTLHSNFYFSYYEFIFVLFYFLYRTIYPKRSDIVPRLTKVCVLTIAVLLAVMTAAVGFYTGVTSYLLNDRTLPPLKLKPFIDFNILYNVFYHGYYVVIPFITVMALITFKLYRNYTFRLFAVITLLFLAGSLSPLFDSFFNGFSIDQRRWVYFLVFSSAVVCAVYLQHIRTLSAKDIAVSLLPVVIIYPLSIYSTHQWLPWLVFVPVIITLIFMVPRSEQRLYVLLTGVIIYGNFYFVHDYITAQMDTLHPADIRNMKFIHSGNYNSAVQQSMIQTVTTRHPSERIDWQTSATHNTPMYQHFNGIKLYSSIFDKDIYQFYDKALNITMDTDSNSIYYRLGERANLYALFNVNHSLRTNNTATLPYGFRAVDKRSDAVQHYTMYANQYQLPVVRVTDRVFSPSALKTPIDREHAMLRGVVLEDTPANAAVAPARNLLPHARVTFHHAALNGTHLAVDQDQGGMTFTLDKELANRYKDLYIDVSIELKSPSKYHYVWFNEIYQSRKPLDDDYRRFNPRITMRIKSSPTIDLKLMTGRYTVKINGIYGEDYRTLQAAAHAPTHQLKQAGSKLVVTLGTHDPGYAVIPTPYLKGMTARVDGRAAEIMEGNYLMTAVKIGADARQIVISYTPPWFHLMQLISIIGILSAVVFSRKLYRRELFPKEYRAVSNEEDIDYVAPEQPLDDL</sequence>
<reference evidence="2 3" key="1">
    <citation type="submission" date="2019-09" db="EMBL/GenBank/DDBJ databases">
        <authorList>
            <person name="Mazhar S."/>
            <person name="Altermann E."/>
            <person name="Hill C."/>
            <person name="Mcauliffe O."/>
        </authorList>
    </citation>
    <scope>NUCLEOTIDE SEQUENCE [LARGE SCALE GENOMIC DNA]</scope>
    <source>
        <strain evidence="2 3">ATCC 51831</strain>
    </source>
</reference>
<name>A0ABQ6R6P8_9STAP</name>
<evidence type="ECO:0000313" key="3">
    <source>
        <dbReference type="Proteomes" id="UP000295735"/>
    </source>
</evidence>
<keyword evidence="1" id="KW-1133">Transmembrane helix</keyword>
<feature type="transmembrane region" description="Helical" evidence="1">
    <location>
        <begin position="246"/>
        <end position="269"/>
    </location>
</feature>
<accession>A0ABQ6R6P8</accession>
<dbReference type="InterPro" id="IPR018580">
    <property type="entry name" value="Uncharacterised_YfhO"/>
</dbReference>
<feature type="transmembrane region" description="Helical" evidence="1">
    <location>
        <begin position="289"/>
        <end position="311"/>
    </location>
</feature>
<gene>
    <name evidence="2" type="ORF">ERX35_009815</name>
</gene>
<keyword evidence="1" id="KW-0472">Membrane</keyword>
<keyword evidence="3" id="KW-1185">Reference proteome</keyword>
<comment type="caution">
    <text evidence="2">The sequence shown here is derived from an EMBL/GenBank/DDBJ whole genome shotgun (WGS) entry which is preliminary data.</text>
</comment>
<protein>
    <submittedName>
        <fullName evidence="2">YfhO family protein</fullName>
    </submittedName>
</protein>
<dbReference type="PANTHER" id="PTHR38454">
    <property type="entry name" value="INTEGRAL MEMBRANE PROTEIN-RELATED"/>
    <property type="match status" value="1"/>
</dbReference>
<feature type="transmembrane region" description="Helical" evidence="1">
    <location>
        <begin position="833"/>
        <end position="851"/>
    </location>
</feature>
<keyword evidence="1" id="KW-0812">Transmembrane</keyword>
<evidence type="ECO:0000313" key="2">
    <source>
        <dbReference type="EMBL" id="KAA1036947.1"/>
    </source>
</evidence>
<evidence type="ECO:0000256" key="1">
    <source>
        <dbReference type="SAM" id="Phobius"/>
    </source>
</evidence>